<organism evidence="2 3">
    <name type="scientific">Oedothorax gibbosus</name>
    <dbReference type="NCBI Taxonomy" id="931172"/>
    <lineage>
        <taxon>Eukaryota</taxon>
        <taxon>Metazoa</taxon>
        <taxon>Ecdysozoa</taxon>
        <taxon>Arthropoda</taxon>
        <taxon>Chelicerata</taxon>
        <taxon>Arachnida</taxon>
        <taxon>Araneae</taxon>
        <taxon>Araneomorphae</taxon>
        <taxon>Entelegynae</taxon>
        <taxon>Araneoidea</taxon>
        <taxon>Linyphiidae</taxon>
        <taxon>Erigoninae</taxon>
        <taxon>Oedothorax</taxon>
    </lineage>
</organism>
<dbReference type="AlphaFoldDB" id="A0AAV6VU15"/>
<proteinExistence type="predicted"/>
<feature type="region of interest" description="Disordered" evidence="1">
    <location>
        <begin position="1"/>
        <end position="39"/>
    </location>
</feature>
<evidence type="ECO:0000313" key="3">
    <source>
        <dbReference type="Proteomes" id="UP000827092"/>
    </source>
</evidence>
<sequence length="328" mass="37665">MPKRPTFLPISNINRPLQHPATQSASEMQGNAERLDRWTEDSGSFNRRLLVRSRALGQLNFPDRTESLEDEQRNLTDEEQSPSVSPNEFDEQDARISRDRQVKTPKCSVHFILVGAPEQEAMMPRGFAVSANEDNDGFRVTIVIESCDPLWATGWSLPEEEGDSYRFNTFIWDTELRLFPSIRELISDPNVSHHPQISRWHKVVSNFALQSAEAGSKRPGLARIGGCFVGLQMTEMQVRMAFEEEDAPLCRLRITDLRSPHWQPDLENPRRIGELLRQISDYRARILQNRNLVRIGAVLRGLADQTPVRSWPQVVIRSFQELLRRLAD</sequence>
<keyword evidence="3" id="KW-1185">Reference proteome</keyword>
<gene>
    <name evidence="2" type="ORF">JTE90_018932</name>
</gene>
<feature type="region of interest" description="Disordered" evidence="1">
    <location>
        <begin position="61"/>
        <end position="101"/>
    </location>
</feature>
<reference evidence="2 3" key="1">
    <citation type="journal article" date="2022" name="Nat. Ecol. Evol.">
        <title>A masculinizing supergene underlies an exaggerated male reproductive morph in a spider.</title>
        <authorList>
            <person name="Hendrickx F."/>
            <person name="De Corte Z."/>
            <person name="Sonet G."/>
            <person name="Van Belleghem S.M."/>
            <person name="Kostlbacher S."/>
            <person name="Vangestel C."/>
        </authorList>
    </citation>
    <scope>NUCLEOTIDE SEQUENCE [LARGE SCALE GENOMIC DNA]</scope>
    <source>
        <strain evidence="2">W744_W776</strain>
    </source>
</reference>
<name>A0AAV6VU15_9ARAC</name>
<protein>
    <submittedName>
        <fullName evidence="2">Uncharacterized protein</fullName>
    </submittedName>
</protein>
<feature type="compositionally biased region" description="Basic and acidic residues" evidence="1">
    <location>
        <begin position="92"/>
        <end position="101"/>
    </location>
</feature>
<evidence type="ECO:0000256" key="1">
    <source>
        <dbReference type="SAM" id="MobiDB-lite"/>
    </source>
</evidence>
<comment type="caution">
    <text evidence="2">The sequence shown here is derived from an EMBL/GenBank/DDBJ whole genome shotgun (WGS) entry which is preliminary data.</text>
</comment>
<feature type="compositionally biased region" description="Basic and acidic residues" evidence="1">
    <location>
        <begin position="63"/>
        <end position="76"/>
    </location>
</feature>
<dbReference type="EMBL" id="JAFNEN010000019">
    <property type="protein sequence ID" value="KAG8200149.1"/>
    <property type="molecule type" value="Genomic_DNA"/>
</dbReference>
<dbReference type="Proteomes" id="UP000827092">
    <property type="component" value="Unassembled WGS sequence"/>
</dbReference>
<evidence type="ECO:0000313" key="2">
    <source>
        <dbReference type="EMBL" id="KAG8200149.1"/>
    </source>
</evidence>
<feature type="compositionally biased region" description="Polar residues" evidence="1">
    <location>
        <begin position="9"/>
        <end position="29"/>
    </location>
</feature>
<accession>A0AAV6VU15</accession>